<dbReference type="PANTHER" id="PTHR42841">
    <property type="entry name" value="AMINE OXIDASE"/>
    <property type="match status" value="1"/>
</dbReference>
<protein>
    <submittedName>
        <fullName evidence="2">Amine oxidase</fullName>
    </submittedName>
</protein>
<accession>A0A132MV66</accession>
<evidence type="ECO:0000313" key="2">
    <source>
        <dbReference type="EMBL" id="KWX01733.1"/>
    </source>
</evidence>
<dbReference type="GO" id="GO:0016491">
    <property type="term" value="F:oxidoreductase activity"/>
    <property type="evidence" value="ECO:0007669"/>
    <property type="project" value="InterPro"/>
</dbReference>
<organism evidence="2 3">
    <name type="scientific">Carbonactinospora thermoautotrophica</name>
    <dbReference type="NCBI Taxonomy" id="1469144"/>
    <lineage>
        <taxon>Bacteria</taxon>
        <taxon>Bacillati</taxon>
        <taxon>Actinomycetota</taxon>
        <taxon>Actinomycetes</taxon>
        <taxon>Kitasatosporales</taxon>
        <taxon>Carbonactinosporaceae</taxon>
        <taxon>Carbonactinospora</taxon>
    </lineage>
</organism>
<dbReference type="InterPro" id="IPR002937">
    <property type="entry name" value="Amino_oxidase"/>
</dbReference>
<dbReference type="Pfam" id="PF01593">
    <property type="entry name" value="Amino_oxidase"/>
    <property type="match status" value="1"/>
</dbReference>
<gene>
    <name evidence="2" type="ORF">LI90_2765</name>
</gene>
<comment type="caution">
    <text evidence="2">The sequence shown here is derived from an EMBL/GenBank/DDBJ whole genome shotgun (WGS) entry which is preliminary data.</text>
</comment>
<dbReference type="EMBL" id="LAXD01000001">
    <property type="protein sequence ID" value="KWX01733.1"/>
    <property type="molecule type" value="Genomic_DNA"/>
</dbReference>
<dbReference type="InterPro" id="IPR036188">
    <property type="entry name" value="FAD/NAD-bd_sf"/>
</dbReference>
<reference evidence="3" key="1">
    <citation type="submission" date="2015-04" db="EMBL/GenBank/DDBJ databases">
        <title>Physiological reanalysis, assessment of diazotrophy, and genome sequences of multiple isolates of Streptomyces thermoautotrophicus.</title>
        <authorList>
            <person name="MacKellar D.C."/>
            <person name="Lieber L."/>
            <person name="Norman J."/>
            <person name="Bolger A."/>
            <person name="Tobin C."/>
            <person name="Murray J.W."/>
            <person name="Chang R."/>
            <person name="Ford T."/>
            <person name="Nguyen P.Q."/>
            <person name="Woodward J."/>
            <person name="Permingeat H."/>
            <person name="Joshi N.S."/>
            <person name="Silver P.A."/>
            <person name="Usadel B."/>
            <person name="Rutherford A.W."/>
            <person name="Friesen M."/>
            <person name="Prell J."/>
        </authorList>
    </citation>
    <scope>NUCLEOTIDE SEQUENCE [LARGE SCALE GENOMIC DNA]</scope>
    <source>
        <strain evidence="3">H1</strain>
    </source>
</reference>
<dbReference type="Proteomes" id="UP000070188">
    <property type="component" value="Unassembled WGS sequence"/>
</dbReference>
<sequence length="417" mass="44180">MVVVGAGVAGLTAARHLVAAGVEVAVLEAGDAVGGRVRTDLVDGFRLDRGFQRFNTAFPEPRRLLDLDALELRPLHPGLMVYVEGRRHRLAYPRCRPQDALPSWRAPVGSVADKARLATLLARLAAMPVERILQAPERTTAEALAERGFSPRIVERLLRPFLAGLFGETELTTSSRFTDLMLRCLARGGVCVPAAGMQAIPAQLAAGLPAGSVHLGVTVTAVSTNQVETDQGEVRARAVVVATGPRTAARLLPGLHEPDVHPVTTFYHAAETSPLGEPAMLLDGEGRGPVTHTVVISDAAPEYAPPGRALIASTVVGCGSAADPAGRDALERAVRRRLAVLYGMDTSRWDHVATYHIAEALPAMPPPHNFRRPVRLVGGLYVCGDHRASTSLQGAMVSGRRAARAVLADLGGHRVPG</sequence>
<keyword evidence="3" id="KW-1185">Reference proteome</keyword>
<dbReference type="PATRIC" id="fig|1469144.10.peg.2990"/>
<dbReference type="STRING" id="1469144.LI90_2765"/>
<dbReference type="Gene3D" id="3.50.50.60">
    <property type="entry name" value="FAD/NAD(P)-binding domain"/>
    <property type="match status" value="1"/>
</dbReference>
<dbReference type="SUPFAM" id="SSF51905">
    <property type="entry name" value="FAD/NAD(P)-binding domain"/>
    <property type="match status" value="1"/>
</dbReference>
<evidence type="ECO:0000313" key="3">
    <source>
        <dbReference type="Proteomes" id="UP000070188"/>
    </source>
</evidence>
<proteinExistence type="predicted"/>
<evidence type="ECO:0000259" key="1">
    <source>
        <dbReference type="Pfam" id="PF01593"/>
    </source>
</evidence>
<dbReference type="AlphaFoldDB" id="A0A132MV66"/>
<feature type="domain" description="Amine oxidase" evidence="1">
    <location>
        <begin position="8"/>
        <end position="407"/>
    </location>
</feature>
<name>A0A132MV66_9ACTN</name>